<feature type="non-terminal residue" evidence="3">
    <location>
        <position position="150"/>
    </location>
</feature>
<dbReference type="InterPro" id="IPR038673">
    <property type="entry name" value="OprB_sf"/>
</dbReference>
<dbReference type="Gene3D" id="2.40.160.180">
    <property type="entry name" value="Carbohydrate-selective porin OprB"/>
    <property type="match status" value="1"/>
</dbReference>
<dbReference type="Pfam" id="PF04966">
    <property type="entry name" value="OprB"/>
    <property type="match status" value="1"/>
</dbReference>
<dbReference type="InterPro" id="IPR047684">
    <property type="entry name" value="Por_som-like"/>
</dbReference>
<name>G5IZY3_CROWT</name>
<dbReference type="PANTHER" id="PTHR43308">
    <property type="entry name" value="OUTER MEMBRANE PROTEIN ALPHA-RELATED"/>
    <property type="match status" value="1"/>
</dbReference>
<evidence type="ECO:0000256" key="1">
    <source>
        <dbReference type="ARBA" id="ARBA00008769"/>
    </source>
</evidence>
<reference evidence="3 4" key="1">
    <citation type="journal article" date="2011" name="Front. Microbiol.">
        <title>Two Strains of Crocosphaera watsonii with Highly Conserved Genomes are Distinguished by Strain-Specific Features.</title>
        <authorList>
            <person name="Bench S.R."/>
            <person name="Ilikchyan I.N."/>
            <person name="Tripp H.J."/>
            <person name="Zehr J.P."/>
        </authorList>
    </citation>
    <scope>NUCLEOTIDE SEQUENCE [LARGE SCALE GENOMIC DNA]</scope>
    <source>
        <strain evidence="3 4">WH 0003</strain>
    </source>
</reference>
<dbReference type="EMBL" id="AESD01000134">
    <property type="protein sequence ID" value="EHJ14503.1"/>
    <property type="molecule type" value="Genomic_DNA"/>
</dbReference>
<dbReference type="InterPro" id="IPR007049">
    <property type="entry name" value="Carb-sel_porin_OprB"/>
</dbReference>
<organism evidence="3 4">
    <name type="scientific">Crocosphaera watsonii WH 0003</name>
    <dbReference type="NCBI Taxonomy" id="423471"/>
    <lineage>
        <taxon>Bacteria</taxon>
        <taxon>Bacillati</taxon>
        <taxon>Cyanobacteriota</taxon>
        <taxon>Cyanophyceae</taxon>
        <taxon>Oscillatoriophycideae</taxon>
        <taxon>Chroococcales</taxon>
        <taxon>Aphanothecaceae</taxon>
        <taxon>Crocosphaera</taxon>
    </lineage>
</organism>
<dbReference type="AlphaFoldDB" id="G5IZY3"/>
<comment type="similarity">
    <text evidence="1 2">Belongs to the OprB family.</text>
</comment>
<sequence>MASDPFFDAPTNRDSYGITGDWRINDTFHLHATGAYALARAQGFANPANGEDRRGLGADLWTWAAILSAVDIFKEGAVLSVGGGQYVTAERVETLPGDLQSIDEDTPYIIEAQYKFPLTDGILLTPGFYVVINPEGNEDNNSIWVGALRT</sequence>
<dbReference type="NCBIfam" id="NF033921">
    <property type="entry name" value="por_somb"/>
    <property type="match status" value="1"/>
</dbReference>
<evidence type="ECO:0000313" key="4">
    <source>
        <dbReference type="Proteomes" id="UP000003477"/>
    </source>
</evidence>
<dbReference type="GO" id="GO:0008643">
    <property type="term" value="P:carbohydrate transport"/>
    <property type="evidence" value="ECO:0007669"/>
    <property type="project" value="InterPro"/>
</dbReference>
<protein>
    <submittedName>
        <fullName evidence="3">Uncharacterized protein</fullName>
    </submittedName>
</protein>
<proteinExistence type="inferred from homology"/>
<accession>G5IZY3</accession>
<comment type="caution">
    <text evidence="3">The sequence shown here is derived from an EMBL/GenBank/DDBJ whole genome shotgun (WGS) entry which is preliminary data.</text>
</comment>
<evidence type="ECO:0000313" key="3">
    <source>
        <dbReference type="EMBL" id="EHJ14503.1"/>
    </source>
</evidence>
<evidence type="ECO:0000256" key="2">
    <source>
        <dbReference type="RuleBase" id="RU363072"/>
    </source>
</evidence>
<dbReference type="GO" id="GO:0016020">
    <property type="term" value="C:membrane"/>
    <property type="evidence" value="ECO:0007669"/>
    <property type="project" value="InterPro"/>
</dbReference>
<dbReference type="InterPro" id="IPR051465">
    <property type="entry name" value="Cell_Envelope_Struct_Comp"/>
</dbReference>
<dbReference type="Proteomes" id="UP000003477">
    <property type="component" value="Unassembled WGS sequence"/>
</dbReference>
<gene>
    <name evidence="3" type="ORF">CWATWH0003_0821t4</name>
</gene>
<dbReference type="PANTHER" id="PTHR43308:SF1">
    <property type="entry name" value="OUTER MEMBRANE PROTEIN ALPHA"/>
    <property type="match status" value="1"/>
</dbReference>
<dbReference type="GO" id="GO:0015288">
    <property type="term" value="F:porin activity"/>
    <property type="evidence" value="ECO:0007669"/>
    <property type="project" value="InterPro"/>
</dbReference>